<proteinExistence type="predicted"/>
<dbReference type="InterPro" id="IPR011010">
    <property type="entry name" value="DNA_brk_join_enz"/>
</dbReference>
<evidence type="ECO:0000313" key="4">
    <source>
        <dbReference type="Proteomes" id="UP000801492"/>
    </source>
</evidence>
<dbReference type="SUPFAM" id="SSF56349">
    <property type="entry name" value="DNA breaking-rejoining enzymes"/>
    <property type="match status" value="1"/>
</dbReference>
<dbReference type="InterPro" id="IPR013762">
    <property type="entry name" value="Integrase-like_cat_sf"/>
</dbReference>
<evidence type="ECO:0000256" key="2">
    <source>
        <dbReference type="SAM" id="MobiDB-lite"/>
    </source>
</evidence>
<dbReference type="PANTHER" id="PTHR35617:SF3">
    <property type="entry name" value="CORE-BINDING (CB) DOMAIN-CONTAINING PROTEIN"/>
    <property type="match status" value="1"/>
</dbReference>
<dbReference type="GO" id="GO:0003677">
    <property type="term" value="F:DNA binding"/>
    <property type="evidence" value="ECO:0007669"/>
    <property type="project" value="InterPro"/>
</dbReference>
<keyword evidence="1" id="KW-0233">DNA recombination</keyword>
<accession>A0A8K0CK70</accession>
<name>A0A8K0CK70_IGNLU</name>
<dbReference type="PANTHER" id="PTHR35617">
    <property type="entry name" value="PHAGE_INTEGRASE DOMAIN-CONTAINING PROTEIN"/>
    <property type="match status" value="1"/>
</dbReference>
<protein>
    <submittedName>
        <fullName evidence="3">Uncharacterized protein</fullName>
    </submittedName>
</protein>
<dbReference type="EMBL" id="VTPC01084741">
    <property type="protein sequence ID" value="KAF2887181.1"/>
    <property type="molecule type" value="Genomic_DNA"/>
</dbReference>
<comment type="caution">
    <text evidence="3">The sequence shown here is derived from an EMBL/GenBank/DDBJ whole genome shotgun (WGS) entry which is preliminary data.</text>
</comment>
<dbReference type="OrthoDB" id="5960276at2759"/>
<sequence length="418" mass="47520">MIVKAKEEVKRLERRLGVFEQRSSRKRRRKLLDLEMESAVSKPVAKQDDRLSQLQNLVGASFAAIGNAISLMLKEEEAPHYHPSQQLKGADRRSLVTPKGGNSSQKDGEILTNTGFARLAIPFVRTPRQGVLPKRINWSSKELELLQASVSKLLEMGAISEVRPLFNRVVERFQVPKIDLFVIRINIKCKIFVSWLRDPKAYAVDAFTSDWKRFFFYVFFLFILSLRVLQKIVKDGAKGYDYTWDPAVVSGHFKLQDNGSISLERLSCKLATLLALATGQRVQTLTNKEIINIVKFVNRVEIEIPMRINTYGKNKLQTWLSLPFYDEEPGVCVARTIFIYLKRARNLRISRDCDRVLLTFRKLYDNASTQSIGRSIKKVLKASGIDTIHFSSCSTRHAGTSAVARKGLIIDTIRLTAG</sequence>
<organism evidence="3 4">
    <name type="scientific">Ignelater luminosus</name>
    <name type="common">Cucubano</name>
    <name type="synonym">Pyrophorus luminosus</name>
    <dbReference type="NCBI Taxonomy" id="2038154"/>
    <lineage>
        <taxon>Eukaryota</taxon>
        <taxon>Metazoa</taxon>
        <taxon>Ecdysozoa</taxon>
        <taxon>Arthropoda</taxon>
        <taxon>Hexapoda</taxon>
        <taxon>Insecta</taxon>
        <taxon>Pterygota</taxon>
        <taxon>Neoptera</taxon>
        <taxon>Endopterygota</taxon>
        <taxon>Coleoptera</taxon>
        <taxon>Polyphaga</taxon>
        <taxon>Elateriformia</taxon>
        <taxon>Elateroidea</taxon>
        <taxon>Elateridae</taxon>
        <taxon>Agrypninae</taxon>
        <taxon>Pyrophorini</taxon>
        <taxon>Ignelater</taxon>
    </lineage>
</organism>
<dbReference type="GO" id="GO:0006310">
    <property type="term" value="P:DNA recombination"/>
    <property type="evidence" value="ECO:0007669"/>
    <property type="project" value="UniProtKB-KW"/>
</dbReference>
<feature type="region of interest" description="Disordered" evidence="2">
    <location>
        <begin position="80"/>
        <end position="107"/>
    </location>
</feature>
<dbReference type="Gene3D" id="1.10.443.10">
    <property type="entry name" value="Intergrase catalytic core"/>
    <property type="match status" value="1"/>
</dbReference>
<gene>
    <name evidence="3" type="ORF">ILUMI_18992</name>
</gene>
<keyword evidence="4" id="KW-1185">Reference proteome</keyword>
<reference evidence="3" key="1">
    <citation type="submission" date="2019-08" db="EMBL/GenBank/DDBJ databases">
        <title>The genome of the North American firefly Photinus pyralis.</title>
        <authorList>
            <consortium name="Photinus pyralis genome working group"/>
            <person name="Fallon T.R."/>
            <person name="Sander Lower S.E."/>
            <person name="Weng J.-K."/>
        </authorList>
    </citation>
    <scope>NUCLEOTIDE SEQUENCE</scope>
    <source>
        <strain evidence="3">TRF0915ILg1</strain>
        <tissue evidence="3">Whole body</tissue>
    </source>
</reference>
<dbReference type="Proteomes" id="UP000801492">
    <property type="component" value="Unassembled WGS sequence"/>
</dbReference>
<dbReference type="AlphaFoldDB" id="A0A8K0CK70"/>
<evidence type="ECO:0000313" key="3">
    <source>
        <dbReference type="EMBL" id="KAF2887181.1"/>
    </source>
</evidence>
<evidence type="ECO:0000256" key="1">
    <source>
        <dbReference type="ARBA" id="ARBA00023172"/>
    </source>
</evidence>
<dbReference type="GO" id="GO:0015074">
    <property type="term" value="P:DNA integration"/>
    <property type="evidence" value="ECO:0007669"/>
    <property type="project" value="InterPro"/>
</dbReference>